<proteinExistence type="predicted"/>
<gene>
    <name evidence="1" type="ORF">ACCO45_003033</name>
</gene>
<name>A0ACC4DYT1_PURLI</name>
<dbReference type="Proteomes" id="UP001638806">
    <property type="component" value="Unassembled WGS sequence"/>
</dbReference>
<reference evidence="1" key="1">
    <citation type="submission" date="2024-12" db="EMBL/GenBank/DDBJ databases">
        <title>Comparative genomics and development of molecular markers within Purpureocillium lilacinum and among Purpureocillium species.</title>
        <authorList>
            <person name="Yeh Z.-Y."/>
            <person name="Ni N.-T."/>
            <person name="Lo P.-H."/>
            <person name="Mushyakhwo K."/>
            <person name="Lin C.-F."/>
            <person name="Nai Y.-S."/>
        </authorList>
    </citation>
    <scope>NUCLEOTIDE SEQUENCE</scope>
    <source>
        <strain evidence="1">NCHU-NPUST-175</strain>
    </source>
</reference>
<accession>A0ACC4DYT1</accession>
<dbReference type="EMBL" id="JBGNUJ010000003">
    <property type="protein sequence ID" value="KAL3961510.1"/>
    <property type="molecule type" value="Genomic_DNA"/>
</dbReference>
<protein>
    <submittedName>
        <fullName evidence="1">Uncharacterized protein</fullName>
    </submittedName>
</protein>
<evidence type="ECO:0000313" key="2">
    <source>
        <dbReference type="Proteomes" id="UP001638806"/>
    </source>
</evidence>
<comment type="caution">
    <text evidence="1">The sequence shown here is derived from an EMBL/GenBank/DDBJ whole genome shotgun (WGS) entry which is preliminary data.</text>
</comment>
<sequence>MPLPLRHRRAAAAGLGAPPDQPWHDRSPARCWAREPSSLCLVRLSLSLSRLKIPSRPSPLFVTPVRSSVVPVLSCSRATSSHPFTTSRNSRDSKQSPIVCLDSRRALGLAPPSRRNPTPRRQPVTARAPRRARVTSASFNPTPLATPSTALRQKQAPHRGAALRGRPPSSQSYPTSPLARVAIADRLLP</sequence>
<keyword evidence="2" id="KW-1185">Reference proteome</keyword>
<evidence type="ECO:0000313" key="1">
    <source>
        <dbReference type="EMBL" id="KAL3961510.1"/>
    </source>
</evidence>
<organism evidence="1 2">
    <name type="scientific">Purpureocillium lilacinum</name>
    <name type="common">Paecilomyces lilacinus</name>
    <dbReference type="NCBI Taxonomy" id="33203"/>
    <lineage>
        <taxon>Eukaryota</taxon>
        <taxon>Fungi</taxon>
        <taxon>Dikarya</taxon>
        <taxon>Ascomycota</taxon>
        <taxon>Pezizomycotina</taxon>
        <taxon>Sordariomycetes</taxon>
        <taxon>Hypocreomycetidae</taxon>
        <taxon>Hypocreales</taxon>
        <taxon>Ophiocordycipitaceae</taxon>
        <taxon>Purpureocillium</taxon>
    </lineage>
</organism>